<evidence type="ECO:0000313" key="5">
    <source>
        <dbReference type="EMBL" id="CAK9048693.1"/>
    </source>
</evidence>
<comment type="subcellular location">
    <subcellularLocation>
        <location evidence="1">Mitochondrion outer membrane</location>
    </subcellularLocation>
</comment>
<gene>
    <name evidence="5" type="ORF">CCMP2556_LOCUS25038</name>
</gene>
<keyword evidence="2" id="KW-1134">Transmembrane beta strand</keyword>
<reference evidence="5 6" key="1">
    <citation type="submission" date="2024-02" db="EMBL/GenBank/DDBJ databases">
        <authorList>
            <person name="Chen Y."/>
            <person name="Shah S."/>
            <person name="Dougan E. K."/>
            <person name="Thang M."/>
            <person name="Chan C."/>
        </authorList>
    </citation>
    <scope>NUCLEOTIDE SEQUENCE [LARGE SCALE GENOMIC DNA]</scope>
</reference>
<comment type="caution">
    <text evidence="5">The sequence shown here is derived from an EMBL/GenBank/DDBJ whole genome shotgun (WGS) entry which is preliminary data.</text>
</comment>
<dbReference type="PANTHER" id="PTHR10802">
    <property type="entry name" value="MITOCHONDRIAL IMPORT RECEPTOR SUBUNIT TOM40"/>
    <property type="match status" value="1"/>
</dbReference>
<protein>
    <submittedName>
        <fullName evidence="5">Uncharacterized protein</fullName>
    </submittedName>
</protein>
<keyword evidence="2" id="KW-0812">Transmembrane</keyword>
<evidence type="ECO:0000256" key="3">
    <source>
        <dbReference type="ARBA" id="ARBA00022787"/>
    </source>
</evidence>
<dbReference type="InterPro" id="IPR037930">
    <property type="entry name" value="Tom40"/>
</dbReference>
<evidence type="ECO:0000256" key="2">
    <source>
        <dbReference type="ARBA" id="ARBA00022452"/>
    </source>
</evidence>
<proteinExistence type="predicted"/>
<keyword evidence="6" id="KW-1185">Reference proteome</keyword>
<sequence>MERDRPTRWGRIFGSFFPMAPRAPVRAEEVPPPEAPRPEEKKPEEEAAVQFEMMQREWQNISMQDNWDGFRIEAQNKVTETLQATHSIFLGTRLRECGYLYHFGSVFQSPDQRTVLLARAGLDGGVNGRIIQKLGSCWEVKASSNSDLKDVGRNMHESSLEYTGPERALCGKLAWQGAWVGGGSFVQKILPQLQMGGRSHLGRGEWCDLHRSGGLAVWRRQEHPDGHIEPYPTLRTSRSGGSSARAQDVLCAKGHRAFEPGHRVQVFLSRQGLRPELGL</sequence>
<name>A0ABP0MC79_9DINO</name>
<dbReference type="EMBL" id="CAXAMN010016668">
    <property type="protein sequence ID" value="CAK9048693.1"/>
    <property type="molecule type" value="Genomic_DNA"/>
</dbReference>
<feature type="region of interest" description="Disordered" evidence="4">
    <location>
        <begin position="23"/>
        <end position="44"/>
    </location>
</feature>
<evidence type="ECO:0000313" key="6">
    <source>
        <dbReference type="Proteomes" id="UP001642484"/>
    </source>
</evidence>
<organism evidence="5 6">
    <name type="scientific">Durusdinium trenchii</name>
    <dbReference type="NCBI Taxonomy" id="1381693"/>
    <lineage>
        <taxon>Eukaryota</taxon>
        <taxon>Sar</taxon>
        <taxon>Alveolata</taxon>
        <taxon>Dinophyceae</taxon>
        <taxon>Suessiales</taxon>
        <taxon>Symbiodiniaceae</taxon>
        <taxon>Durusdinium</taxon>
    </lineage>
</organism>
<keyword evidence="3" id="KW-1000">Mitochondrion outer membrane</keyword>
<accession>A0ABP0MC79</accession>
<evidence type="ECO:0000256" key="4">
    <source>
        <dbReference type="SAM" id="MobiDB-lite"/>
    </source>
</evidence>
<keyword evidence="2" id="KW-0472">Membrane</keyword>
<dbReference type="Proteomes" id="UP001642484">
    <property type="component" value="Unassembled WGS sequence"/>
</dbReference>
<keyword evidence="3" id="KW-0496">Mitochondrion</keyword>
<evidence type="ECO:0000256" key="1">
    <source>
        <dbReference type="ARBA" id="ARBA00004294"/>
    </source>
</evidence>